<dbReference type="AlphaFoldDB" id="A0A915HW89"/>
<dbReference type="Proteomes" id="UP000887565">
    <property type="component" value="Unplaced"/>
</dbReference>
<evidence type="ECO:0000313" key="1">
    <source>
        <dbReference type="Proteomes" id="UP000887565"/>
    </source>
</evidence>
<name>A0A915HW89_ROMCU</name>
<keyword evidence="1" id="KW-1185">Reference proteome</keyword>
<protein>
    <submittedName>
        <fullName evidence="2">Uncharacterized protein</fullName>
    </submittedName>
</protein>
<proteinExistence type="predicted"/>
<reference evidence="2" key="1">
    <citation type="submission" date="2022-11" db="UniProtKB">
        <authorList>
            <consortium name="WormBaseParasite"/>
        </authorList>
    </citation>
    <scope>IDENTIFICATION</scope>
</reference>
<evidence type="ECO:0000313" key="2">
    <source>
        <dbReference type="WBParaSite" id="nRc.2.0.1.t05601-RA"/>
    </source>
</evidence>
<accession>A0A915HW89</accession>
<organism evidence="1 2">
    <name type="scientific">Romanomermis culicivorax</name>
    <name type="common">Nematode worm</name>
    <dbReference type="NCBI Taxonomy" id="13658"/>
    <lineage>
        <taxon>Eukaryota</taxon>
        <taxon>Metazoa</taxon>
        <taxon>Ecdysozoa</taxon>
        <taxon>Nematoda</taxon>
        <taxon>Enoplea</taxon>
        <taxon>Dorylaimia</taxon>
        <taxon>Mermithida</taxon>
        <taxon>Mermithoidea</taxon>
        <taxon>Mermithidae</taxon>
        <taxon>Romanomermis</taxon>
    </lineage>
</organism>
<sequence>MPDRVRRYGHNESVETRQSNFLRFLFLMGVPNGDNAKKKPINIFYFDSPPIIKSAASCSQKKVALNDNFDFIQNGTVFHAETSRGFTVVRFDVVVAVKLLLASFIDRLFNRASMSTYLFDNLQSHTRISPSSVPVRTYGSGDEVGFTKSMNETLDFVRLVSLFNR</sequence>
<dbReference type="WBParaSite" id="nRc.2.0.1.t05601-RA">
    <property type="protein sequence ID" value="nRc.2.0.1.t05601-RA"/>
    <property type="gene ID" value="nRc.2.0.1.g05601"/>
</dbReference>